<dbReference type="CDD" id="cd09163">
    <property type="entry name" value="PLDc_CLS_unchar2_2"/>
    <property type="match status" value="1"/>
</dbReference>
<sequence>MLDSGWAASVFAVVSLAIAVATAAHALLQRRDTGMLIAWVGLIFLLPLAGSILYWLFGVNRIRRRAHALREGHLLSGLQPHEGARPAPPARWERLVHSGDRLSPLRLTGGNAMEPLFDGDQAFGAMLEAIDRAEHSITLATYIFDYDTQGQRFIRHLQAARERGVAVRVLVDGIGVRYSRRNTLRHLRRAGLVAAPFLPVHHIPRSLAVFNLRNHRKLLVIDGYRGFTGGMNIRRGHSPSDPGRHPIQDLHFAVRGPVCRQLQRVFAEDWEFTTGEQLKGETWFPPLDADGGALLCRGLPDGPDEDFEVLNFTLQAAIAEARERIVIATPYFLPDHALVGALKAAALRGIRVDILLPEHNNLRLVQWASQPGQAELLERGCRLWLTPPPFNHSKIMLVDGEWVLAGSANWDPRSLRLNFEFNLECYDPGLGGRLTQWADELLEDSRELTLTEVYRRPLPIRLRDGAARLLTPYL</sequence>
<evidence type="ECO:0000256" key="9">
    <source>
        <dbReference type="ARBA" id="ARBA00023136"/>
    </source>
</evidence>
<evidence type="ECO:0000313" key="15">
    <source>
        <dbReference type="EMBL" id="OOC10212.1"/>
    </source>
</evidence>
<dbReference type="Pfam" id="PF13396">
    <property type="entry name" value="PLDc_N"/>
    <property type="match status" value="1"/>
</dbReference>
<comment type="subcellular location">
    <subcellularLocation>
        <location evidence="1">Cell membrane</location>
        <topology evidence="1">Multi-pass membrane protein</topology>
    </subcellularLocation>
</comment>
<dbReference type="GO" id="GO:0032049">
    <property type="term" value="P:cardiolipin biosynthetic process"/>
    <property type="evidence" value="ECO:0007669"/>
    <property type="project" value="UniProtKB-UniRule"/>
</dbReference>
<dbReference type="InterPro" id="IPR025202">
    <property type="entry name" value="PLD-like_dom"/>
</dbReference>
<protein>
    <recommendedName>
        <fullName evidence="12">Cardiolipin synthase</fullName>
        <ecNumber evidence="12">2.7.8.-</ecNumber>
    </recommendedName>
</protein>
<reference evidence="15 16" key="1">
    <citation type="submission" date="2017-02" db="EMBL/GenBank/DDBJ databases">
        <title>Genomic diversity within the haloalkaliphilic genus Thioalkalivibrio.</title>
        <authorList>
            <person name="Ahn A.-C."/>
            <person name="Meier-Kolthoff J."/>
            <person name="Overmars L."/>
            <person name="Richter M."/>
            <person name="Woyke T."/>
            <person name="Sorokin D.Y."/>
            <person name="Muyzer G."/>
        </authorList>
    </citation>
    <scope>NUCLEOTIDE SEQUENCE [LARGE SCALE GENOMIC DNA]</scope>
    <source>
        <strain evidence="15 16">HL17</strain>
    </source>
</reference>
<dbReference type="InterPro" id="IPR027379">
    <property type="entry name" value="CLS_N"/>
</dbReference>
<dbReference type="GO" id="GO:0005886">
    <property type="term" value="C:plasma membrane"/>
    <property type="evidence" value="ECO:0007669"/>
    <property type="project" value="UniProtKB-SubCell"/>
</dbReference>
<dbReference type="EMBL" id="MUZR01000021">
    <property type="protein sequence ID" value="OOC10212.1"/>
    <property type="molecule type" value="Genomic_DNA"/>
</dbReference>
<dbReference type="InterPro" id="IPR022924">
    <property type="entry name" value="Cardiolipin_synthase"/>
</dbReference>
<dbReference type="GO" id="GO:0008808">
    <property type="term" value="F:cardiolipin synthase activity"/>
    <property type="evidence" value="ECO:0007669"/>
    <property type="project" value="UniProtKB-UniRule"/>
</dbReference>
<comment type="caution">
    <text evidence="15">The sequence shown here is derived from an EMBL/GenBank/DDBJ whole genome shotgun (WGS) entry which is preliminary data.</text>
</comment>
<dbReference type="Pfam" id="PF13091">
    <property type="entry name" value="PLDc_2"/>
    <property type="match status" value="2"/>
</dbReference>
<keyword evidence="4" id="KW-0808">Transferase</keyword>
<evidence type="ECO:0000256" key="1">
    <source>
        <dbReference type="ARBA" id="ARBA00004651"/>
    </source>
</evidence>
<dbReference type="OrthoDB" id="9762009at2"/>
<keyword evidence="3" id="KW-0444">Lipid biosynthesis</keyword>
<evidence type="ECO:0000256" key="13">
    <source>
        <dbReference type="SAM" id="Phobius"/>
    </source>
</evidence>
<dbReference type="STRING" id="252474.B1A74_06845"/>
<evidence type="ECO:0000256" key="8">
    <source>
        <dbReference type="ARBA" id="ARBA00023098"/>
    </source>
</evidence>
<keyword evidence="6" id="KW-0677">Repeat</keyword>
<dbReference type="InterPro" id="IPR001736">
    <property type="entry name" value="PLipase_D/transphosphatidylase"/>
</dbReference>
<gene>
    <name evidence="15" type="ORF">B1A74_06845</name>
</gene>
<accession>A0A1V2ZYN2</accession>
<feature type="domain" description="PLD phosphodiesterase" evidence="14">
    <location>
        <begin position="387"/>
        <end position="414"/>
    </location>
</feature>
<keyword evidence="7 13" id="KW-1133">Transmembrane helix</keyword>
<keyword evidence="11" id="KW-1208">Phospholipid metabolism</keyword>
<evidence type="ECO:0000256" key="7">
    <source>
        <dbReference type="ARBA" id="ARBA00022989"/>
    </source>
</evidence>
<dbReference type="NCBIfam" id="TIGR04265">
    <property type="entry name" value="bac_cardiolipin"/>
    <property type="match status" value="1"/>
</dbReference>
<evidence type="ECO:0000256" key="11">
    <source>
        <dbReference type="ARBA" id="ARBA00023264"/>
    </source>
</evidence>
<keyword evidence="16" id="KW-1185">Reference proteome</keyword>
<dbReference type="AlphaFoldDB" id="A0A1V2ZYN2"/>
<dbReference type="SUPFAM" id="SSF56024">
    <property type="entry name" value="Phospholipase D/nuclease"/>
    <property type="match status" value="2"/>
</dbReference>
<dbReference type="Proteomes" id="UP000189177">
    <property type="component" value="Unassembled WGS sequence"/>
</dbReference>
<keyword evidence="10" id="KW-0594">Phospholipid biosynthesis</keyword>
<keyword evidence="5 13" id="KW-0812">Transmembrane</keyword>
<evidence type="ECO:0000313" key="16">
    <source>
        <dbReference type="Proteomes" id="UP000189177"/>
    </source>
</evidence>
<feature type="domain" description="PLD phosphodiesterase" evidence="14">
    <location>
        <begin position="210"/>
        <end position="237"/>
    </location>
</feature>
<dbReference type="PROSITE" id="PS50035">
    <property type="entry name" value="PLD"/>
    <property type="match status" value="2"/>
</dbReference>
<evidence type="ECO:0000259" key="14">
    <source>
        <dbReference type="PROSITE" id="PS50035"/>
    </source>
</evidence>
<keyword evidence="8" id="KW-0443">Lipid metabolism</keyword>
<evidence type="ECO:0000256" key="12">
    <source>
        <dbReference type="NCBIfam" id="TIGR04265"/>
    </source>
</evidence>
<evidence type="ECO:0000256" key="6">
    <source>
        <dbReference type="ARBA" id="ARBA00022737"/>
    </source>
</evidence>
<name>A0A1V2ZYN2_9GAMM</name>
<dbReference type="PANTHER" id="PTHR21248:SF22">
    <property type="entry name" value="PHOSPHOLIPASE D"/>
    <property type="match status" value="1"/>
</dbReference>
<proteinExistence type="predicted"/>
<evidence type="ECO:0000256" key="4">
    <source>
        <dbReference type="ARBA" id="ARBA00022679"/>
    </source>
</evidence>
<dbReference type="PANTHER" id="PTHR21248">
    <property type="entry name" value="CARDIOLIPIN SYNTHASE"/>
    <property type="match status" value="1"/>
</dbReference>
<keyword evidence="2" id="KW-1003">Cell membrane</keyword>
<evidence type="ECO:0000256" key="10">
    <source>
        <dbReference type="ARBA" id="ARBA00023209"/>
    </source>
</evidence>
<dbReference type="SMART" id="SM00155">
    <property type="entry name" value="PLDc"/>
    <property type="match status" value="2"/>
</dbReference>
<dbReference type="CDD" id="cd09157">
    <property type="entry name" value="PLDc_CLS_unchar2_1"/>
    <property type="match status" value="1"/>
</dbReference>
<evidence type="ECO:0000256" key="5">
    <source>
        <dbReference type="ARBA" id="ARBA00022692"/>
    </source>
</evidence>
<evidence type="ECO:0000256" key="2">
    <source>
        <dbReference type="ARBA" id="ARBA00022475"/>
    </source>
</evidence>
<evidence type="ECO:0000256" key="3">
    <source>
        <dbReference type="ARBA" id="ARBA00022516"/>
    </source>
</evidence>
<feature type="transmembrane region" description="Helical" evidence="13">
    <location>
        <begin position="36"/>
        <end position="57"/>
    </location>
</feature>
<dbReference type="EC" id="2.7.8.-" evidence="12"/>
<dbReference type="Gene3D" id="3.30.870.10">
    <property type="entry name" value="Endonuclease Chain A"/>
    <property type="match status" value="2"/>
</dbReference>
<organism evidence="15 16">
    <name type="scientific">Thioalkalivibrio halophilus</name>
    <dbReference type="NCBI Taxonomy" id="252474"/>
    <lineage>
        <taxon>Bacteria</taxon>
        <taxon>Pseudomonadati</taxon>
        <taxon>Pseudomonadota</taxon>
        <taxon>Gammaproteobacteria</taxon>
        <taxon>Chromatiales</taxon>
        <taxon>Ectothiorhodospiraceae</taxon>
        <taxon>Thioalkalivibrio</taxon>
    </lineage>
</organism>
<keyword evidence="9 13" id="KW-0472">Membrane</keyword>
<dbReference type="RefSeq" id="WP_077244174.1">
    <property type="nucleotide sequence ID" value="NZ_MUZR01000021.1"/>
</dbReference>